<reference evidence="1 2" key="1">
    <citation type="journal article" date="2021" name="Commun. Biol.">
        <title>The genome of Shorea leprosula (Dipterocarpaceae) highlights the ecological relevance of drought in aseasonal tropical rainforests.</title>
        <authorList>
            <person name="Ng K.K.S."/>
            <person name="Kobayashi M.J."/>
            <person name="Fawcett J.A."/>
            <person name="Hatakeyama M."/>
            <person name="Paape T."/>
            <person name="Ng C.H."/>
            <person name="Ang C.C."/>
            <person name="Tnah L.H."/>
            <person name="Lee C.T."/>
            <person name="Nishiyama T."/>
            <person name="Sese J."/>
            <person name="O'Brien M.J."/>
            <person name="Copetti D."/>
            <person name="Mohd Noor M.I."/>
            <person name="Ong R.C."/>
            <person name="Putra M."/>
            <person name="Sireger I.Z."/>
            <person name="Indrioko S."/>
            <person name="Kosugi Y."/>
            <person name="Izuno A."/>
            <person name="Isagi Y."/>
            <person name="Lee S.L."/>
            <person name="Shimizu K.K."/>
        </authorList>
    </citation>
    <scope>NUCLEOTIDE SEQUENCE [LARGE SCALE GENOMIC DNA]</scope>
    <source>
        <strain evidence="1">214</strain>
    </source>
</reference>
<comment type="caution">
    <text evidence="1">The sequence shown here is derived from an EMBL/GenBank/DDBJ whole genome shotgun (WGS) entry which is preliminary data.</text>
</comment>
<dbReference type="AlphaFoldDB" id="A0AAV5ISK8"/>
<dbReference type="EMBL" id="BPVZ01000022">
    <property type="protein sequence ID" value="GKV04836.1"/>
    <property type="molecule type" value="Genomic_DNA"/>
</dbReference>
<dbReference type="Proteomes" id="UP001054252">
    <property type="component" value="Unassembled WGS sequence"/>
</dbReference>
<gene>
    <name evidence="1" type="ORF">SLEP1_g16938</name>
</gene>
<keyword evidence="2" id="KW-1185">Reference proteome</keyword>
<evidence type="ECO:0000313" key="2">
    <source>
        <dbReference type="Proteomes" id="UP001054252"/>
    </source>
</evidence>
<accession>A0AAV5ISK8</accession>
<organism evidence="1 2">
    <name type="scientific">Rubroshorea leprosula</name>
    <dbReference type="NCBI Taxonomy" id="152421"/>
    <lineage>
        <taxon>Eukaryota</taxon>
        <taxon>Viridiplantae</taxon>
        <taxon>Streptophyta</taxon>
        <taxon>Embryophyta</taxon>
        <taxon>Tracheophyta</taxon>
        <taxon>Spermatophyta</taxon>
        <taxon>Magnoliopsida</taxon>
        <taxon>eudicotyledons</taxon>
        <taxon>Gunneridae</taxon>
        <taxon>Pentapetalae</taxon>
        <taxon>rosids</taxon>
        <taxon>malvids</taxon>
        <taxon>Malvales</taxon>
        <taxon>Dipterocarpaceae</taxon>
        <taxon>Rubroshorea</taxon>
    </lineage>
</organism>
<name>A0AAV5ISK8_9ROSI</name>
<protein>
    <submittedName>
        <fullName evidence="1">Uncharacterized protein</fullName>
    </submittedName>
</protein>
<sequence>MASTSQKKQYELRSMEDAFSGFVELPVLKKLFMILS</sequence>
<proteinExistence type="predicted"/>
<evidence type="ECO:0000313" key="1">
    <source>
        <dbReference type="EMBL" id="GKV04836.1"/>
    </source>
</evidence>